<gene>
    <name evidence="1" type="ORF">NY014_00555</name>
</gene>
<dbReference type="Pfam" id="PF08665">
    <property type="entry name" value="PglZ"/>
    <property type="match status" value="1"/>
</dbReference>
<dbReference type="RefSeq" id="WP_259412578.1">
    <property type="nucleotide sequence ID" value="NZ_JANWGH010000001.1"/>
</dbReference>
<dbReference type="EMBL" id="JANWGH010000001">
    <property type="protein sequence ID" value="MCS5488895.1"/>
    <property type="molecule type" value="Genomic_DNA"/>
</dbReference>
<comment type="caution">
    <text evidence="1">The sequence shown here is derived from an EMBL/GenBank/DDBJ whole genome shotgun (WGS) entry which is preliminary data.</text>
</comment>
<sequence length="795" mass="90079">MQELQSLDIKVVDASENVVLAREEALDYWVQEMPKNENAKLVVYVPFEAKKDQDDLTFDPFIIFSAGGKVFPNEAADEYKQLCLAALPEKESKIEEFFREDSHPSFDAIDALVDGNNYPKLKSGLKASSYVEILMAILAPSSQQEDFLQSDKTWVKELKTFSKSILGVGLQKQKLEGISKELWNLVLFSEFAHDLPISLPSKLKDVPLADIKAKQLIHDVCNLLRKRKDLEEIYVEQAIRVSEELSLPKLFANESNLGYINTFSFEDSAYFKVFRDFLLKGNLDDANLILEQSLNSIWSAYDEERRLSWMIGRKALSIKKLTIKLESKLKQNKDLQSLVEWYSSEICELDTLHRELDKNVAEIITVSELLRSVHKYAVNAYLDFTENLQELFLSLIEKEGLTSLSISRNIDLFDRKVEPLIKSGKKTVYFLVDGMRYELARQLKSRLERASFDTDLQPSLAFIPTVTKFAMAALMPKAFSNLSLRIKGDKLEPYLSDVESSTRDSRIKYVAGIYGDKASWAWEKDVLAGKYIHSELLFVTTTEIDQAGESSPDNAQLLIEQALTKILKVSTKLKEEGYEEFVLGSDHGFVLLHEYKAGNKAEKPVGEWYLQKPRCLAGKGSTNPYHLELKASDLGVQSEVDQFLFLKNFATYEKGKQFFHEGISLQEIITPCMTFRPEKVIRKDEIQVNLTYKGKTSGEITTMRPILEIASFSQSLFGGNLDIQIEAMSGNKPVGVLTPSENVNSTTGYLEIEQGKTLKFSLAMDEEFEGEFTVFAKSPSSGLILSELTLTTNYL</sequence>
<keyword evidence="2" id="KW-1185">Reference proteome</keyword>
<reference evidence="1 2" key="1">
    <citation type="submission" date="2022-08" db="EMBL/GenBank/DDBJ databases">
        <title>Algoriphagus sp. CAU 1643 isolated from mud.</title>
        <authorList>
            <person name="Kim W."/>
        </authorList>
    </citation>
    <scope>NUCLEOTIDE SEQUENCE [LARGE SCALE GENOMIC DNA]</scope>
    <source>
        <strain evidence="1 2">CAU 1643</strain>
    </source>
</reference>
<proteinExistence type="predicted"/>
<name>A0ABT2G0U9_9BACT</name>
<protein>
    <submittedName>
        <fullName evidence="1">PglZ domain-containing protein</fullName>
    </submittedName>
</protein>
<organism evidence="1 2">
    <name type="scientific">Algoriphagus limi</name>
    <dbReference type="NCBI Taxonomy" id="2975273"/>
    <lineage>
        <taxon>Bacteria</taxon>
        <taxon>Pseudomonadati</taxon>
        <taxon>Bacteroidota</taxon>
        <taxon>Cytophagia</taxon>
        <taxon>Cytophagales</taxon>
        <taxon>Cyclobacteriaceae</taxon>
        <taxon>Algoriphagus</taxon>
    </lineage>
</organism>
<evidence type="ECO:0000313" key="2">
    <source>
        <dbReference type="Proteomes" id="UP001206788"/>
    </source>
</evidence>
<dbReference type="Proteomes" id="UP001206788">
    <property type="component" value="Unassembled WGS sequence"/>
</dbReference>
<evidence type="ECO:0000313" key="1">
    <source>
        <dbReference type="EMBL" id="MCS5488895.1"/>
    </source>
</evidence>
<accession>A0ABT2G0U9</accession>